<protein>
    <submittedName>
        <fullName evidence="3">PKD repeat protein</fullName>
    </submittedName>
</protein>
<dbReference type="AlphaFoldDB" id="A0A841I3T5"/>
<dbReference type="Pfam" id="PF07833">
    <property type="entry name" value="Cu_amine_oxidN1"/>
    <property type="match status" value="1"/>
</dbReference>
<keyword evidence="4" id="KW-1185">Reference proteome</keyword>
<accession>A0A841I3T5</accession>
<dbReference type="SUPFAM" id="SSF55383">
    <property type="entry name" value="Copper amine oxidase, domain N"/>
    <property type="match status" value="1"/>
</dbReference>
<dbReference type="Gene3D" id="3.30.457.10">
    <property type="entry name" value="Copper amine oxidase-like, N-terminal domain"/>
    <property type="match status" value="1"/>
</dbReference>
<sequence>MRFLAVFLTLFAFLGAAAQRLGAQQLTVVVDQQTAYLNGASRTLTSPPRVVQGRTMLPLRETAALLSQNLVTLPGGFRLGELELYPSRRTVTLRGAAQDPDSSFANLEGQTFVSARLIADALRGTLSVAEGGKTLVLTVPSLPDVNPSLPQARFSTDKAVYAQGEPVIITEYSFDPLGADIVARRWTGRQSAYFKPGEYTLTLQAVNAHGQVSTPFSRTITVTEEVVATPRDYALRHAEVGESFPDPGLMAYPTATPVVSLPDATPLLFSDSPEVPNQSGVLYEDSVSGSARLLAYHINGLGRPARLHVMVRNLEAFPITVRMLRHGETAPTRVEGTLGQVTLLDYFASRAQPSLTLQPGESVAFYSSPVLPHGSGVNMMSDLEASGRAQVTFMFLEEGLLPSAALLTQLPVLPPDGRHVRGTFPGANRRLTVNVGGTLPLRLTVGDGLTDPALSGVDAITRQPVRLAGNYGVLYEIVLQGANGVVAALAPRGGLYKGAVLTTDLTKNRDSVVRLPASGVLTQPDQPAIFLRSASATQRLIFVPASGSNLPVQLVFYRPTEYRLIRR</sequence>
<name>A0A841I3T5_9DEIO</name>
<evidence type="ECO:0000259" key="2">
    <source>
        <dbReference type="Pfam" id="PF07833"/>
    </source>
</evidence>
<dbReference type="Proteomes" id="UP000569951">
    <property type="component" value="Unassembled WGS sequence"/>
</dbReference>
<dbReference type="InterPro" id="IPR012854">
    <property type="entry name" value="Cu_amine_oxidase-like_N"/>
</dbReference>
<reference evidence="3 4" key="1">
    <citation type="submission" date="2020-08" db="EMBL/GenBank/DDBJ databases">
        <title>Genomic Encyclopedia of Type Strains, Phase IV (KMG-IV): sequencing the most valuable type-strain genomes for metagenomic binning, comparative biology and taxonomic classification.</title>
        <authorList>
            <person name="Goeker M."/>
        </authorList>
    </citation>
    <scope>NUCLEOTIDE SEQUENCE [LARGE SCALE GENOMIC DNA]</scope>
    <source>
        <strain evidence="3 4">DSM 21458</strain>
    </source>
</reference>
<evidence type="ECO:0000256" key="1">
    <source>
        <dbReference type="SAM" id="SignalP"/>
    </source>
</evidence>
<comment type="caution">
    <text evidence="3">The sequence shown here is derived from an EMBL/GenBank/DDBJ whole genome shotgun (WGS) entry which is preliminary data.</text>
</comment>
<dbReference type="InterPro" id="IPR035986">
    <property type="entry name" value="PKD_dom_sf"/>
</dbReference>
<gene>
    <name evidence="3" type="ORF">HNR42_002009</name>
</gene>
<feature type="domain" description="Copper amine oxidase-like N-terminal" evidence="2">
    <location>
        <begin position="22"/>
        <end position="61"/>
    </location>
</feature>
<evidence type="ECO:0000313" key="4">
    <source>
        <dbReference type="Proteomes" id="UP000569951"/>
    </source>
</evidence>
<proteinExistence type="predicted"/>
<dbReference type="EMBL" id="JACHHG010000006">
    <property type="protein sequence ID" value="MBB6098575.1"/>
    <property type="molecule type" value="Genomic_DNA"/>
</dbReference>
<dbReference type="InterPro" id="IPR036582">
    <property type="entry name" value="Mao_N_sf"/>
</dbReference>
<dbReference type="RefSeq" id="WP_343058321.1">
    <property type="nucleotide sequence ID" value="NZ_JACHHG010000006.1"/>
</dbReference>
<keyword evidence="1" id="KW-0732">Signal</keyword>
<feature type="chain" id="PRO_5032873236" evidence="1">
    <location>
        <begin position="19"/>
        <end position="567"/>
    </location>
</feature>
<feature type="signal peptide" evidence="1">
    <location>
        <begin position="1"/>
        <end position="18"/>
    </location>
</feature>
<dbReference type="SUPFAM" id="SSF49299">
    <property type="entry name" value="PKD domain"/>
    <property type="match status" value="1"/>
</dbReference>
<organism evidence="3 4">
    <name type="scientific">Deinobacterium chartae</name>
    <dbReference type="NCBI Taxonomy" id="521158"/>
    <lineage>
        <taxon>Bacteria</taxon>
        <taxon>Thermotogati</taxon>
        <taxon>Deinococcota</taxon>
        <taxon>Deinococci</taxon>
        <taxon>Deinococcales</taxon>
        <taxon>Deinococcaceae</taxon>
        <taxon>Deinobacterium</taxon>
    </lineage>
</organism>
<evidence type="ECO:0000313" key="3">
    <source>
        <dbReference type="EMBL" id="MBB6098575.1"/>
    </source>
</evidence>